<organism evidence="2 3">
    <name type="scientific">Botryobasidium botryosum (strain FD-172 SS1)</name>
    <dbReference type="NCBI Taxonomy" id="930990"/>
    <lineage>
        <taxon>Eukaryota</taxon>
        <taxon>Fungi</taxon>
        <taxon>Dikarya</taxon>
        <taxon>Basidiomycota</taxon>
        <taxon>Agaricomycotina</taxon>
        <taxon>Agaricomycetes</taxon>
        <taxon>Cantharellales</taxon>
        <taxon>Botryobasidiaceae</taxon>
        <taxon>Botryobasidium</taxon>
    </lineage>
</organism>
<evidence type="ECO:0000313" key="2">
    <source>
        <dbReference type="EMBL" id="KDQ09066.1"/>
    </source>
</evidence>
<reference evidence="3" key="1">
    <citation type="journal article" date="2014" name="Proc. Natl. Acad. Sci. U.S.A.">
        <title>Extensive sampling of basidiomycete genomes demonstrates inadequacy of the white-rot/brown-rot paradigm for wood decay fungi.</title>
        <authorList>
            <person name="Riley R."/>
            <person name="Salamov A.A."/>
            <person name="Brown D.W."/>
            <person name="Nagy L.G."/>
            <person name="Floudas D."/>
            <person name="Held B.W."/>
            <person name="Levasseur A."/>
            <person name="Lombard V."/>
            <person name="Morin E."/>
            <person name="Otillar R."/>
            <person name="Lindquist E.A."/>
            <person name="Sun H."/>
            <person name="LaButti K.M."/>
            <person name="Schmutz J."/>
            <person name="Jabbour D."/>
            <person name="Luo H."/>
            <person name="Baker S.E."/>
            <person name="Pisabarro A.G."/>
            <person name="Walton J.D."/>
            <person name="Blanchette R.A."/>
            <person name="Henrissat B."/>
            <person name="Martin F."/>
            <person name="Cullen D."/>
            <person name="Hibbett D.S."/>
            <person name="Grigoriev I.V."/>
        </authorList>
    </citation>
    <scope>NUCLEOTIDE SEQUENCE [LARGE SCALE GENOMIC DNA]</scope>
    <source>
        <strain evidence="3">FD-172 SS1</strain>
    </source>
</reference>
<keyword evidence="3" id="KW-1185">Reference proteome</keyword>
<dbReference type="AlphaFoldDB" id="A0A067MBU1"/>
<protein>
    <submittedName>
        <fullName evidence="2">Uncharacterized protein</fullName>
    </submittedName>
</protein>
<dbReference type="InParanoid" id="A0A067MBU1"/>
<dbReference type="EMBL" id="KL198082">
    <property type="protein sequence ID" value="KDQ09066.1"/>
    <property type="molecule type" value="Genomic_DNA"/>
</dbReference>
<evidence type="ECO:0000313" key="3">
    <source>
        <dbReference type="Proteomes" id="UP000027195"/>
    </source>
</evidence>
<feature type="region of interest" description="Disordered" evidence="1">
    <location>
        <begin position="1"/>
        <end position="20"/>
    </location>
</feature>
<evidence type="ECO:0000256" key="1">
    <source>
        <dbReference type="SAM" id="MobiDB-lite"/>
    </source>
</evidence>
<sequence>MGHPSGTPRCFRSSARSGSGGTDNYLSSTIWQNQGPSYPGPISYTAGWDDTYSGMKVMYTEFSESYAWKAVFADRMRYERGLNDHLNRRRRDERRVVGLWEQAVRNLSRFVSHTGRRRRGVRTRAMIFAEEEGDGEVADFEVPGLIGEPVGFDESTIAEALMMNEATGNSKVVELPESAVA</sequence>
<dbReference type="Proteomes" id="UP000027195">
    <property type="component" value="Unassembled WGS sequence"/>
</dbReference>
<dbReference type="HOGENOM" id="CLU_1488777_0_0_1"/>
<gene>
    <name evidence="2" type="ORF">BOTBODRAFT_37310</name>
</gene>
<proteinExistence type="predicted"/>
<name>A0A067MBU1_BOTB1</name>
<accession>A0A067MBU1</accession>